<evidence type="ECO:0000313" key="1">
    <source>
        <dbReference type="EMBL" id="MFB9572321.1"/>
    </source>
</evidence>
<organism evidence="1 2">
    <name type="scientific">Streptomyces yanii</name>
    <dbReference type="NCBI Taxonomy" id="78510"/>
    <lineage>
        <taxon>Bacteria</taxon>
        <taxon>Bacillati</taxon>
        <taxon>Actinomycetota</taxon>
        <taxon>Actinomycetes</taxon>
        <taxon>Kitasatosporales</taxon>
        <taxon>Streptomycetaceae</taxon>
        <taxon>Streptomyces</taxon>
    </lineage>
</organism>
<keyword evidence="2" id="KW-1185">Reference proteome</keyword>
<dbReference type="Proteomes" id="UP001589710">
    <property type="component" value="Unassembled WGS sequence"/>
</dbReference>
<comment type="caution">
    <text evidence="1">The sequence shown here is derived from an EMBL/GenBank/DDBJ whole genome shotgun (WGS) entry which is preliminary data.</text>
</comment>
<accession>A0ABV5R393</accession>
<protein>
    <submittedName>
        <fullName evidence="1">Uncharacterized protein</fullName>
    </submittedName>
</protein>
<evidence type="ECO:0000313" key="2">
    <source>
        <dbReference type="Proteomes" id="UP001589710"/>
    </source>
</evidence>
<gene>
    <name evidence="1" type="ORF">ACFFTL_08275</name>
</gene>
<proteinExistence type="predicted"/>
<dbReference type="EMBL" id="JBHMCG010000037">
    <property type="protein sequence ID" value="MFB9572321.1"/>
    <property type="molecule type" value="Genomic_DNA"/>
</dbReference>
<reference evidence="1 2" key="1">
    <citation type="submission" date="2024-09" db="EMBL/GenBank/DDBJ databases">
        <authorList>
            <person name="Sun Q."/>
            <person name="Mori K."/>
        </authorList>
    </citation>
    <scope>NUCLEOTIDE SEQUENCE [LARGE SCALE GENOMIC DNA]</scope>
    <source>
        <strain evidence="1 2">JCM 3331</strain>
    </source>
</reference>
<sequence>MIRPGSTAEIPQIVPGSHQQAIGSLDGVLNDYPYGDPFLDLEPHAAPPRVLTRASLAGYVVAHASCWYVGSGRIRRRSLLDDMIGRVPAPGRPCARQ</sequence>
<name>A0ABV5R393_9ACTN</name>
<dbReference type="RefSeq" id="WP_345510191.1">
    <property type="nucleotide sequence ID" value="NZ_BAAAXD010000007.1"/>
</dbReference>